<evidence type="ECO:0000313" key="3">
    <source>
        <dbReference type="Proteomes" id="UP000006746"/>
    </source>
</evidence>
<gene>
    <name evidence="2" type="ORF">P24_14699</name>
</gene>
<evidence type="ECO:0000313" key="2">
    <source>
        <dbReference type="EMBL" id="EKE71502.1"/>
    </source>
</evidence>
<accession>K2J9J4</accession>
<feature type="region of interest" description="Disordered" evidence="1">
    <location>
        <begin position="1"/>
        <end position="60"/>
    </location>
</feature>
<proteinExistence type="predicted"/>
<comment type="caution">
    <text evidence="2">The sequence shown here is derived from an EMBL/GenBank/DDBJ whole genome shotgun (WGS) entry which is preliminary data.</text>
</comment>
<name>K2J9J4_9PROT</name>
<sequence length="60" mass="6754">MQVTPEAVSSNRQVVERQRQDERARENEQRNGGRLFDARNAQQASQANAEGRGSQLDITV</sequence>
<dbReference type="Proteomes" id="UP000006746">
    <property type="component" value="Unassembled WGS sequence"/>
</dbReference>
<dbReference type="EMBL" id="AMRL01000023">
    <property type="protein sequence ID" value="EKE71502.1"/>
    <property type="molecule type" value="Genomic_DNA"/>
</dbReference>
<dbReference type="AlphaFoldDB" id="K2J9J4"/>
<feature type="compositionally biased region" description="Basic and acidic residues" evidence="1">
    <location>
        <begin position="14"/>
        <end position="31"/>
    </location>
</feature>
<reference evidence="2 3" key="1">
    <citation type="journal article" date="2012" name="J. Bacteriol.">
        <title>Genome Sequence of Oceanibaculum indicum Type Strain P24.</title>
        <authorList>
            <person name="Lai Q."/>
            <person name="Shao Z."/>
        </authorList>
    </citation>
    <scope>NUCLEOTIDE SEQUENCE [LARGE SCALE GENOMIC DNA]</scope>
    <source>
        <strain evidence="2 3">P24</strain>
    </source>
</reference>
<keyword evidence="3" id="KW-1185">Reference proteome</keyword>
<evidence type="ECO:0000256" key="1">
    <source>
        <dbReference type="SAM" id="MobiDB-lite"/>
    </source>
</evidence>
<dbReference type="STRING" id="1207063.P24_14699"/>
<protein>
    <submittedName>
        <fullName evidence="2">Uncharacterized protein</fullName>
    </submittedName>
</protein>
<organism evidence="2 3">
    <name type="scientific">Oceanibaculum indicum P24</name>
    <dbReference type="NCBI Taxonomy" id="1207063"/>
    <lineage>
        <taxon>Bacteria</taxon>
        <taxon>Pseudomonadati</taxon>
        <taxon>Pseudomonadota</taxon>
        <taxon>Alphaproteobacteria</taxon>
        <taxon>Rhodospirillales</taxon>
        <taxon>Oceanibaculaceae</taxon>
        <taxon>Oceanibaculum</taxon>
    </lineage>
</organism>
<feature type="compositionally biased region" description="Low complexity" evidence="1">
    <location>
        <begin position="38"/>
        <end position="49"/>
    </location>
</feature>
<feature type="compositionally biased region" description="Polar residues" evidence="1">
    <location>
        <begin position="1"/>
        <end position="10"/>
    </location>
</feature>